<accession>A0ABV1GN73</accession>
<keyword evidence="2" id="KW-1185">Reference proteome</keyword>
<protein>
    <recommendedName>
        <fullName evidence="3">DUF5082 domain-containing protein</fullName>
    </recommendedName>
</protein>
<name>A0ABV1GN73_9FIRM</name>
<organism evidence="1 2">
    <name type="scientific">Lachnospira intestinalis</name>
    <dbReference type="NCBI Taxonomy" id="3133158"/>
    <lineage>
        <taxon>Bacteria</taxon>
        <taxon>Bacillati</taxon>
        <taxon>Bacillota</taxon>
        <taxon>Clostridia</taxon>
        <taxon>Lachnospirales</taxon>
        <taxon>Lachnospiraceae</taxon>
        <taxon>Lachnospira</taxon>
    </lineage>
</organism>
<sequence>MASGVSVKSEAIKSGIGCCKTAIHELQTASRELYSGYQQAGSGGWKDQKYAALGGIVDECCSALTDPISDLQDCIQNLQALLHAVQAYEETSL</sequence>
<gene>
    <name evidence="1" type="ORF">WMO38_06495</name>
</gene>
<dbReference type="EMBL" id="JBBMES010000005">
    <property type="protein sequence ID" value="MEQ2534764.1"/>
    <property type="molecule type" value="Genomic_DNA"/>
</dbReference>
<comment type="caution">
    <text evidence="1">The sequence shown here is derived from an EMBL/GenBank/DDBJ whole genome shotgun (WGS) entry which is preliminary data.</text>
</comment>
<proteinExistence type="predicted"/>
<reference evidence="1 2" key="1">
    <citation type="submission" date="2024-03" db="EMBL/GenBank/DDBJ databases">
        <title>Human intestinal bacterial collection.</title>
        <authorList>
            <person name="Pauvert C."/>
            <person name="Hitch T.C.A."/>
            <person name="Clavel T."/>
        </authorList>
    </citation>
    <scope>NUCLEOTIDE SEQUENCE [LARGE SCALE GENOMIC DNA]</scope>
    <source>
        <strain evidence="1 2">CLA-JM-H10</strain>
    </source>
</reference>
<dbReference type="Proteomes" id="UP001480973">
    <property type="component" value="Unassembled WGS sequence"/>
</dbReference>
<evidence type="ECO:0000313" key="1">
    <source>
        <dbReference type="EMBL" id="MEQ2534764.1"/>
    </source>
</evidence>
<evidence type="ECO:0008006" key="3">
    <source>
        <dbReference type="Google" id="ProtNLM"/>
    </source>
</evidence>
<evidence type="ECO:0000313" key="2">
    <source>
        <dbReference type="Proteomes" id="UP001480973"/>
    </source>
</evidence>